<feature type="chain" id="PRO_5047018446" description="Outer-membrane lipoprotein LolB" evidence="1">
    <location>
        <begin position="20"/>
        <end position="246"/>
    </location>
</feature>
<feature type="signal peptide" evidence="1">
    <location>
        <begin position="1"/>
        <end position="19"/>
    </location>
</feature>
<sequence>MNRILITLAALAVCMTLTACGTPAQRRADVKIIDPVSVSLPAVAAEFVTSRDGDEHETSTEEHHAEAETVEWRLWRGKQQIVTERPQLGIGELWQLDGQALIHRKLYHADRRAIEFQQDDLKMLQAEPSWQKLSLMLDPKLLEQLTAGGIEWSDGYPLREYQGNVDGTEWHIVMRMDLALPSLIERRHGDFSERTELVTAYPLGQSPWQPTSADSYEIIDYADLGDKETDPFVIKVQAQMGHQHSH</sequence>
<gene>
    <name evidence="2" type="ORF">NP596_12630</name>
</gene>
<keyword evidence="1" id="KW-0732">Signal</keyword>
<evidence type="ECO:0008006" key="4">
    <source>
        <dbReference type="Google" id="ProtNLM"/>
    </source>
</evidence>
<dbReference type="RefSeq" id="WP_256615721.1">
    <property type="nucleotide sequence ID" value="NZ_JANIBK010000066.1"/>
</dbReference>
<evidence type="ECO:0000313" key="2">
    <source>
        <dbReference type="EMBL" id="MCQ8129299.1"/>
    </source>
</evidence>
<reference evidence="2 3" key="1">
    <citation type="submission" date="2022-07" db="EMBL/GenBank/DDBJ databases">
        <title>Methylomonas rivi sp. nov., Methylomonas rosea sp. nov., Methylomonas aureus sp. nov. and Methylomonas subterranea sp. nov., four novel methanotrophs isolated from a freshwater creek and the deep terrestrial subsurface.</title>
        <authorList>
            <person name="Abin C."/>
            <person name="Sankaranarayanan K."/>
            <person name="Garner C."/>
            <person name="Sindelar R."/>
            <person name="Kotary K."/>
            <person name="Garner R."/>
            <person name="Barclay S."/>
            <person name="Lawson P."/>
            <person name="Krumholz L."/>
        </authorList>
    </citation>
    <scope>NUCLEOTIDE SEQUENCE [LARGE SCALE GENOMIC DNA]</scope>
    <source>
        <strain evidence="2 3">WSC-6</strain>
    </source>
</reference>
<keyword evidence="3" id="KW-1185">Reference proteome</keyword>
<comment type="caution">
    <text evidence="2">The sequence shown here is derived from an EMBL/GenBank/DDBJ whole genome shotgun (WGS) entry which is preliminary data.</text>
</comment>
<evidence type="ECO:0000256" key="1">
    <source>
        <dbReference type="SAM" id="SignalP"/>
    </source>
</evidence>
<dbReference type="PROSITE" id="PS51257">
    <property type="entry name" value="PROKAR_LIPOPROTEIN"/>
    <property type="match status" value="1"/>
</dbReference>
<dbReference type="Proteomes" id="UP001524586">
    <property type="component" value="Unassembled WGS sequence"/>
</dbReference>
<name>A0ABT1U617_9GAMM</name>
<evidence type="ECO:0000313" key="3">
    <source>
        <dbReference type="Proteomes" id="UP001524586"/>
    </source>
</evidence>
<dbReference type="EMBL" id="JANIBK010000066">
    <property type="protein sequence ID" value="MCQ8129299.1"/>
    <property type="molecule type" value="Genomic_DNA"/>
</dbReference>
<organism evidence="2 3">
    <name type="scientific">Methylomonas rivi</name>
    <dbReference type="NCBI Taxonomy" id="2952226"/>
    <lineage>
        <taxon>Bacteria</taxon>
        <taxon>Pseudomonadati</taxon>
        <taxon>Pseudomonadota</taxon>
        <taxon>Gammaproteobacteria</taxon>
        <taxon>Methylococcales</taxon>
        <taxon>Methylococcaceae</taxon>
        <taxon>Methylomonas</taxon>
    </lineage>
</organism>
<accession>A0ABT1U617</accession>
<proteinExistence type="predicted"/>
<protein>
    <recommendedName>
        <fullName evidence="4">Outer-membrane lipoprotein LolB</fullName>
    </recommendedName>
</protein>